<reference evidence="3" key="1">
    <citation type="journal article" date="2021" name="Curr. Microbiol.">
        <title>Complete genome of nocamycin-producing strain Saccharothrix syringae NRRL B-16468 reveals the biosynthetic potential for secondary metabolites.</title>
        <authorList>
            <person name="Mo X."/>
            <person name="Yang S."/>
        </authorList>
    </citation>
    <scope>NUCLEOTIDE SEQUENCE [LARGE SCALE GENOMIC DNA]</scope>
    <source>
        <strain evidence="3">ATCC 51364 / DSM 43886 / JCM 6844 / KCTC 9398 / NBRC 14523 / NRRL B-16468 / INA 2240</strain>
    </source>
</reference>
<protein>
    <recommendedName>
        <fullName evidence="4">DUF1275 domain-containing protein</fullName>
    </recommendedName>
</protein>
<proteinExistence type="predicted"/>
<dbReference type="Proteomes" id="UP000325787">
    <property type="component" value="Chromosome"/>
</dbReference>
<name>A0A5Q0GZF3_SACSY</name>
<sequence length="70" mass="7311">MTHPPTPVLVPRSEKAERRVWTLLAALFALVGSVNGLLAATEAAWWQAVVAILFLGAAGACARAARRSGA</sequence>
<keyword evidence="1" id="KW-0812">Transmembrane</keyword>
<feature type="transmembrane region" description="Helical" evidence="1">
    <location>
        <begin position="44"/>
        <end position="65"/>
    </location>
</feature>
<dbReference type="KEGG" id="ssyi:EKG83_19490"/>
<dbReference type="EMBL" id="CP034550">
    <property type="protein sequence ID" value="QFZ19328.1"/>
    <property type="molecule type" value="Genomic_DNA"/>
</dbReference>
<keyword evidence="1" id="KW-1133">Transmembrane helix</keyword>
<evidence type="ECO:0000313" key="3">
    <source>
        <dbReference type="Proteomes" id="UP000325787"/>
    </source>
</evidence>
<keyword evidence="1" id="KW-0472">Membrane</keyword>
<evidence type="ECO:0000313" key="2">
    <source>
        <dbReference type="EMBL" id="QFZ19328.1"/>
    </source>
</evidence>
<accession>A0A5Q0GZF3</accession>
<evidence type="ECO:0000256" key="1">
    <source>
        <dbReference type="SAM" id="Phobius"/>
    </source>
</evidence>
<evidence type="ECO:0008006" key="4">
    <source>
        <dbReference type="Google" id="ProtNLM"/>
    </source>
</evidence>
<feature type="transmembrane region" description="Helical" evidence="1">
    <location>
        <begin position="20"/>
        <end position="38"/>
    </location>
</feature>
<dbReference type="RefSeq" id="WP_033433065.1">
    <property type="nucleotide sequence ID" value="NZ_CP034550.1"/>
</dbReference>
<dbReference type="OrthoDB" id="3698237at2"/>
<keyword evidence="3" id="KW-1185">Reference proteome</keyword>
<organism evidence="2 3">
    <name type="scientific">Saccharothrix syringae</name>
    <name type="common">Nocardiopsis syringae</name>
    <dbReference type="NCBI Taxonomy" id="103733"/>
    <lineage>
        <taxon>Bacteria</taxon>
        <taxon>Bacillati</taxon>
        <taxon>Actinomycetota</taxon>
        <taxon>Actinomycetes</taxon>
        <taxon>Pseudonocardiales</taxon>
        <taxon>Pseudonocardiaceae</taxon>
        <taxon>Saccharothrix</taxon>
    </lineage>
</organism>
<gene>
    <name evidence="2" type="ORF">EKG83_19490</name>
</gene>
<dbReference type="AlphaFoldDB" id="A0A5Q0GZF3"/>